<dbReference type="SUPFAM" id="SSF56762">
    <property type="entry name" value="HydB/Nqo4-like"/>
    <property type="match status" value="1"/>
</dbReference>
<organism evidence="1 2">
    <name type="scientific">Roseateles rivi</name>
    <dbReference type="NCBI Taxonomy" id="3299028"/>
    <lineage>
        <taxon>Bacteria</taxon>
        <taxon>Pseudomonadati</taxon>
        <taxon>Pseudomonadota</taxon>
        <taxon>Betaproteobacteria</taxon>
        <taxon>Burkholderiales</taxon>
        <taxon>Sphaerotilaceae</taxon>
        <taxon>Roseateles</taxon>
    </lineage>
</organism>
<gene>
    <name evidence="1" type="ORF">ACG0Z6_09940</name>
</gene>
<comment type="caution">
    <text evidence="1">The sequence shown here is derived from an EMBL/GenBank/DDBJ whole genome shotgun (WGS) entry which is preliminary data.</text>
</comment>
<dbReference type="RefSeq" id="WP_394460895.1">
    <property type="nucleotide sequence ID" value="NZ_JBIGHZ010000003.1"/>
</dbReference>
<reference evidence="1 2" key="1">
    <citation type="submission" date="2024-08" db="EMBL/GenBank/DDBJ databases">
        <authorList>
            <person name="Lu H."/>
        </authorList>
    </citation>
    <scope>NUCLEOTIDE SEQUENCE [LARGE SCALE GENOMIC DNA]</scope>
    <source>
        <strain evidence="1 2">BYS180W</strain>
    </source>
</reference>
<evidence type="ECO:0000313" key="1">
    <source>
        <dbReference type="EMBL" id="MFG6448557.1"/>
    </source>
</evidence>
<evidence type="ECO:0000313" key="2">
    <source>
        <dbReference type="Proteomes" id="UP001606099"/>
    </source>
</evidence>
<evidence type="ECO:0008006" key="3">
    <source>
        <dbReference type="Google" id="ProtNLM"/>
    </source>
</evidence>
<dbReference type="Gene3D" id="1.10.645.10">
    <property type="entry name" value="Cytochrome-c3 Hydrogenase, chain B"/>
    <property type="match status" value="1"/>
</dbReference>
<protein>
    <recommendedName>
        <fullName evidence="3">Hydrogenase formation protein</fullName>
    </recommendedName>
</protein>
<dbReference type="InterPro" id="IPR029014">
    <property type="entry name" value="NiFe-Hase_large"/>
</dbReference>
<dbReference type="Proteomes" id="UP001606099">
    <property type="component" value="Unassembled WGS sequence"/>
</dbReference>
<proteinExistence type="predicted"/>
<keyword evidence="2" id="KW-1185">Reference proteome</keyword>
<dbReference type="EMBL" id="JBIGHZ010000003">
    <property type="protein sequence ID" value="MFG6448557.1"/>
    <property type="molecule type" value="Genomic_DNA"/>
</dbReference>
<sequence>MSEFSGALYLKPGQPLTRTLRSTRQAWAQRLAPGHSATALPGLLAGVFSLCAQAHRAASQLALAAAQPSRFAVEPGLAQSLQRETALEHLRRMVLDWPRELAPPAQREAFAEQALRSLLSCPLTTTTPGQGAATWGAMRQWLHTQWLHMPAQDWWQAWQQGGADWLQQWSRSQPGWLPQTLQAARAWDCALPQLGAKVLRVHAQPSSLQALGQALAQDPGLALYPLWQGQTACTGPWARLGALTPPPLSAWGLLGSRLAELVALCLPDWPGQNGAGVLRWGAVQTAPQCGLGWVEMARGLLIHQVRLEPESASRGRDPYVLECQVLAPTEWNFHPAGVAAQALAEMPASGPELRPRVALLMAALDPCVPYHLLEAQGARSSSKERFDA</sequence>
<name>A0ABW7FW60_9BURK</name>
<accession>A0ABW7FW60</accession>